<keyword evidence="6" id="KW-1185">Reference proteome</keyword>
<sequence length="379" mass="44159">MNTIPNCLIWQDVDYDQQLIYKLEIMKKYFPDIDASIISSPIINFYRNKLRFDVGFDIKGNIVIGYALPKKQSNIRYVFPADDMKHVHPRMKLIISWLQSYLNNNIKSWYSYHHNDSTLSSITIRTSFHTNDSIVIINIKCDEDEINDIVKYFTQMDFSSWDNFNFVIKFPKTQHVIIGHDYIYEKLDQYIFKISHESFFQVNTLATEVLYNTIKLLAIKYFNQCHDSNILLDLCCGTGTIAMYLASTFTHVVGIDIKSSSIADAIENKNHNNIQNIDFICNPIENVLDQVIIDLKNKYDKPQIFAIIDPPRTGMHGGVQETINKCENLDHIIYVSCNIITFKRDMDILSKCFDIVETIYVDLFPHTPHCEVIMVLSRK</sequence>
<dbReference type="PANTHER" id="PTHR45904:SF2">
    <property type="entry name" value="TRNA (URACIL-5-)-METHYLTRANSFERASE HOMOLOG A"/>
    <property type="match status" value="1"/>
</dbReference>
<dbReference type="CDD" id="cd02440">
    <property type="entry name" value="AdoMet_MTases"/>
    <property type="match status" value="1"/>
</dbReference>
<dbReference type="InterPro" id="IPR029063">
    <property type="entry name" value="SAM-dependent_MTases_sf"/>
</dbReference>
<dbReference type="PANTHER" id="PTHR45904">
    <property type="entry name" value="TRNA (URACIL-5-)-METHYLTRANSFERASE"/>
    <property type="match status" value="1"/>
</dbReference>
<dbReference type="PROSITE" id="PS01230">
    <property type="entry name" value="TRMA_1"/>
    <property type="match status" value="1"/>
</dbReference>
<evidence type="ECO:0000256" key="3">
    <source>
        <dbReference type="ARBA" id="ARBA00022691"/>
    </source>
</evidence>
<keyword evidence="2 5" id="KW-0808">Transferase</keyword>
<dbReference type="InterPro" id="IPR030390">
    <property type="entry name" value="MeTrfase_TrmA_AS"/>
</dbReference>
<dbReference type="InterPro" id="IPR010280">
    <property type="entry name" value="U5_MeTrfase_fam"/>
</dbReference>
<dbReference type="GO" id="GO:0003723">
    <property type="term" value="F:RNA binding"/>
    <property type="evidence" value="ECO:0007669"/>
    <property type="project" value="TreeGrafter"/>
</dbReference>
<dbReference type="Pfam" id="PF05958">
    <property type="entry name" value="tRNA_U5-meth_tr"/>
    <property type="match status" value="1"/>
</dbReference>
<dbReference type="GO" id="GO:0008173">
    <property type="term" value="F:RNA methyltransferase activity"/>
    <property type="evidence" value="ECO:0007669"/>
    <property type="project" value="InterPro"/>
</dbReference>
<dbReference type="Gene3D" id="2.40.50.1070">
    <property type="match status" value="1"/>
</dbReference>
<evidence type="ECO:0000256" key="1">
    <source>
        <dbReference type="ARBA" id="ARBA00022603"/>
    </source>
</evidence>
<dbReference type="GO" id="GO:0006396">
    <property type="term" value="P:RNA processing"/>
    <property type="evidence" value="ECO:0007669"/>
    <property type="project" value="InterPro"/>
</dbReference>
<evidence type="ECO:0000313" key="6">
    <source>
        <dbReference type="Proteomes" id="UP000241365"/>
    </source>
</evidence>
<keyword evidence="3" id="KW-0949">S-adenosyl-L-methionine</keyword>
<dbReference type="GO" id="GO:0032259">
    <property type="term" value="P:methylation"/>
    <property type="evidence" value="ECO:0007669"/>
    <property type="project" value="UniProtKB-KW"/>
</dbReference>
<dbReference type="PROSITE" id="PS51687">
    <property type="entry name" value="SAM_MT_RNA_M5U"/>
    <property type="match status" value="1"/>
</dbReference>
<dbReference type="Gene3D" id="3.40.50.150">
    <property type="entry name" value="Vaccinia Virus protein VP39"/>
    <property type="match status" value="1"/>
</dbReference>
<proteinExistence type="predicted"/>
<evidence type="ECO:0000256" key="2">
    <source>
        <dbReference type="ARBA" id="ARBA00022679"/>
    </source>
</evidence>
<evidence type="ECO:0000313" key="5">
    <source>
        <dbReference type="EMBL" id="ANB50601.1"/>
    </source>
</evidence>
<dbReference type="KEGG" id="vg:80512963"/>
<protein>
    <submittedName>
        <fullName evidence="5">Putative RNA methyltransferase</fullName>
    </submittedName>
</protein>
<dbReference type="SUPFAM" id="SSF53335">
    <property type="entry name" value="S-adenosyl-L-methionine-dependent methyltransferases"/>
    <property type="match status" value="1"/>
</dbReference>
<dbReference type="Proteomes" id="UP000241365">
    <property type="component" value="Segment"/>
</dbReference>
<dbReference type="RefSeq" id="YP_010776352.1">
    <property type="nucleotide sequence ID" value="NC_075034.1"/>
</dbReference>
<accession>A0A167RER2</accession>
<feature type="active site" evidence="4">
    <location>
        <position position="337"/>
    </location>
</feature>
<dbReference type="EMBL" id="KU877344">
    <property type="protein sequence ID" value="ANB50601.1"/>
    <property type="molecule type" value="Genomic_DNA"/>
</dbReference>
<name>A0A167RER2_9VIRU</name>
<keyword evidence="1 5" id="KW-0489">Methyltransferase</keyword>
<dbReference type="InterPro" id="IPR045850">
    <property type="entry name" value="TRM2_met"/>
</dbReference>
<reference evidence="5 6" key="1">
    <citation type="journal article" date="2016" name="Genome Announc.">
        <title>Complete Genome Sequence of a New Megavirus Family Member Isolated from an Inland Water Lake for the First Time in India.</title>
        <authorList>
            <person name="Chatterjee A."/>
            <person name="Ali F."/>
            <person name="Bange D."/>
            <person name="Kondabagil K."/>
        </authorList>
    </citation>
    <scope>NUCLEOTIDE SEQUENCE [LARGE SCALE GENOMIC DNA]</scope>
    <source>
        <strain evidence="5">1</strain>
    </source>
</reference>
<organism evidence="5 6">
    <name type="scientific">Powai lake megavirus</name>
    <dbReference type="NCBI Taxonomy" id="1842663"/>
    <lineage>
        <taxon>Viruses</taxon>
        <taxon>Varidnaviria</taxon>
        <taxon>Bamfordvirae</taxon>
        <taxon>Nucleocytoviricota</taxon>
        <taxon>Megaviricetes</taxon>
        <taxon>Imitervirales</taxon>
        <taxon>Mimiviridae</taxon>
        <taxon>Megamimivirinae</taxon>
        <taxon>Megavirus</taxon>
        <taxon>Megavirus powaiense</taxon>
    </lineage>
</organism>
<evidence type="ECO:0000256" key="4">
    <source>
        <dbReference type="PROSITE-ProRule" id="PRU10015"/>
    </source>
</evidence>
<dbReference type="GeneID" id="80512963"/>